<evidence type="ECO:0000313" key="7">
    <source>
        <dbReference type="Proteomes" id="UP000095553"/>
    </source>
</evidence>
<evidence type="ECO:0000256" key="4">
    <source>
        <dbReference type="ARBA" id="ARBA00023014"/>
    </source>
</evidence>
<gene>
    <name evidence="6" type="ORF">ERS852571_02012</name>
</gene>
<dbReference type="GO" id="GO:0003824">
    <property type="term" value="F:catalytic activity"/>
    <property type="evidence" value="ECO:0007669"/>
    <property type="project" value="InterPro"/>
</dbReference>
<dbReference type="RefSeq" id="WP_055073007.1">
    <property type="nucleotide sequence ID" value="NZ_CACRSX010000018.1"/>
</dbReference>
<dbReference type="InterPro" id="IPR058240">
    <property type="entry name" value="rSAM_sf"/>
</dbReference>
<dbReference type="SUPFAM" id="SSF102114">
    <property type="entry name" value="Radical SAM enzymes"/>
    <property type="match status" value="1"/>
</dbReference>
<dbReference type="PANTHER" id="PTHR11228:SF7">
    <property type="entry name" value="PQQA PEPTIDE CYCLASE"/>
    <property type="match status" value="1"/>
</dbReference>
<keyword evidence="4" id="KW-0411">Iron-sulfur</keyword>
<protein>
    <recommendedName>
        <fullName evidence="5">Radical SAM core domain-containing protein</fullName>
    </recommendedName>
</protein>
<organism evidence="6 7">
    <name type="scientific">Anaerostipes hadrus</name>
    <dbReference type="NCBI Taxonomy" id="649756"/>
    <lineage>
        <taxon>Bacteria</taxon>
        <taxon>Bacillati</taxon>
        <taxon>Bacillota</taxon>
        <taxon>Clostridia</taxon>
        <taxon>Lachnospirales</taxon>
        <taxon>Lachnospiraceae</taxon>
        <taxon>Anaerostipes</taxon>
    </lineage>
</organism>
<dbReference type="AlphaFoldDB" id="A0A173TGK3"/>
<feature type="domain" description="Radical SAM core" evidence="5">
    <location>
        <begin position="3"/>
        <end position="113"/>
    </location>
</feature>
<dbReference type="Pfam" id="PF04055">
    <property type="entry name" value="Radical_SAM"/>
    <property type="match status" value="1"/>
</dbReference>
<dbReference type="InterPro" id="IPR007197">
    <property type="entry name" value="rSAM"/>
</dbReference>
<sequence>MLVEVTYACKMGCTHCLSDCKPDGEHMTLEVFEDVLKFMIKNQIPTWSFSGGEMFEHPDILKMLSLIESYWKTLPIKYPITFATNGRELVRNKKIYHAVSKFLKHCGKRYVMIQVTDDPRFYPDPLTDNEKYWLSKLGVIIDTVPSDQNNKSHCLYPQGRALKNYSDEYWNTIAPKCINCILITKQKPEATLKDLVNILLSNGKVCTPVIAPDGSIKIGESALCPKIASIYDSVPEIMEKIRNAKCRACKIPWEKLKETNPIAYLLCENF</sequence>
<name>A0A173TGK3_ANAHA</name>
<evidence type="ECO:0000259" key="5">
    <source>
        <dbReference type="Pfam" id="PF04055"/>
    </source>
</evidence>
<dbReference type="EMBL" id="CYXY01000011">
    <property type="protein sequence ID" value="CUN01844.1"/>
    <property type="molecule type" value="Genomic_DNA"/>
</dbReference>
<reference evidence="6 7" key="1">
    <citation type="submission" date="2015-09" db="EMBL/GenBank/DDBJ databases">
        <authorList>
            <consortium name="Pathogen Informatics"/>
        </authorList>
    </citation>
    <scope>NUCLEOTIDE SEQUENCE [LARGE SCALE GENOMIC DNA]</scope>
    <source>
        <strain evidence="6 7">2789STDY5834959</strain>
    </source>
</reference>
<keyword evidence="2" id="KW-0479">Metal-binding</keyword>
<accession>A0A173TGK3</accession>
<dbReference type="InterPro" id="IPR013785">
    <property type="entry name" value="Aldolase_TIM"/>
</dbReference>
<keyword evidence="3" id="KW-0408">Iron</keyword>
<proteinExistence type="predicted"/>
<dbReference type="Gene3D" id="3.20.20.70">
    <property type="entry name" value="Aldolase class I"/>
    <property type="match status" value="1"/>
</dbReference>
<dbReference type="GO" id="GO:0046872">
    <property type="term" value="F:metal ion binding"/>
    <property type="evidence" value="ECO:0007669"/>
    <property type="project" value="UniProtKB-KW"/>
</dbReference>
<dbReference type="GO" id="GO:0051536">
    <property type="term" value="F:iron-sulfur cluster binding"/>
    <property type="evidence" value="ECO:0007669"/>
    <property type="project" value="UniProtKB-KW"/>
</dbReference>
<dbReference type="InterPro" id="IPR050377">
    <property type="entry name" value="Radical_SAM_PqqE_MftC-like"/>
</dbReference>
<evidence type="ECO:0000313" key="6">
    <source>
        <dbReference type="EMBL" id="CUN01844.1"/>
    </source>
</evidence>
<dbReference type="Proteomes" id="UP000095553">
    <property type="component" value="Unassembled WGS sequence"/>
</dbReference>
<dbReference type="SFLD" id="SFLDS00029">
    <property type="entry name" value="Radical_SAM"/>
    <property type="match status" value="1"/>
</dbReference>
<evidence type="ECO:0000256" key="3">
    <source>
        <dbReference type="ARBA" id="ARBA00023004"/>
    </source>
</evidence>
<keyword evidence="1" id="KW-0949">S-adenosyl-L-methionine</keyword>
<dbReference type="PANTHER" id="PTHR11228">
    <property type="entry name" value="RADICAL SAM DOMAIN PROTEIN"/>
    <property type="match status" value="1"/>
</dbReference>
<evidence type="ECO:0000256" key="2">
    <source>
        <dbReference type="ARBA" id="ARBA00022723"/>
    </source>
</evidence>
<evidence type="ECO:0000256" key="1">
    <source>
        <dbReference type="ARBA" id="ARBA00022691"/>
    </source>
</evidence>